<dbReference type="EMBL" id="JAGJRS010000034">
    <property type="protein sequence ID" value="MBP1475773.1"/>
    <property type="molecule type" value="Genomic_DNA"/>
</dbReference>
<feature type="compositionally biased region" description="Basic and acidic residues" evidence="5">
    <location>
        <begin position="359"/>
        <end position="374"/>
    </location>
</feature>
<feature type="transmembrane region" description="Helical" evidence="6">
    <location>
        <begin position="33"/>
        <end position="51"/>
    </location>
</feature>
<evidence type="ECO:0000313" key="7">
    <source>
        <dbReference type="EMBL" id="MBP1475773.1"/>
    </source>
</evidence>
<feature type="transmembrane region" description="Helical" evidence="6">
    <location>
        <begin position="72"/>
        <end position="92"/>
    </location>
</feature>
<proteinExistence type="predicted"/>
<feature type="transmembrane region" description="Helical" evidence="6">
    <location>
        <begin position="263"/>
        <end position="282"/>
    </location>
</feature>
<dbReference type="RefSeq" id="WP_209623005.1">
    <property type="nucleotide sequence ID" value="NZ_JAGJRS010000034.1"/>
</dbReference>
<keyword evidence="3 6" id="KW-1133">Transmembrane helix</keyword>
<keyword evidence="8" id="KW-1185">Reference proteome</keyword>
<gene>
    <name evidence="7" type="ORF">J7I44_15810</name>
</gene>
<accession>A0ABS4DRT2</accession>
<feature type="region of interest" description="Disordered" evidence="5">
    <location>
        <begin position="297"/>
        <end position="374"/>
    </location>
</feature>
<comment type="caution">
    <text evidence="7">The sequence shown here is derived from an EMBL/GenBank/DDBJ whole genome shotgun (WGS) entry which is preliminary data.</text>
</comment>
<organism evidence="7 8">
    <name type="scientific">Frateuria flava</name>
    <dbReference type="NCBI Taxonomy" id="2821489"/>
    <lineage>
        <taxon>Bacteria</taxon>
        <taxon>Pseudomonadati</taxon>
        <taxon>Pseudomonadota</taxon>
        <taxon>Gammaproteobacteria</taxon>
        <taxon>Lysobacterales</taxon>
        <taxon>Rhodanobacteraceae</taxon>
        <taxon>Frateuria</taxon>
    </lineage>
</organism>
<protein>
    <submittedName>
        <fullName evidence="7">Type IV secretion system protein</fullName>
    </submittedName>
</protein>
<evidence type="ECO:0000313" key="8">
    <source>
        <dbReference type="Proteomes" id="UP000823790"/>
    </source>
</evidence>
<keyword evidence="4 6" id="KW-0472">Membrane</keyword>
<feature type="transmembrane region" description="Helical" evidence="6">
    <location>
        <begin position="205"/>
        <end position="226"/>
    </location>
</feature>
<evidence type="ECO:0000256" key="5">
    <source>
        <dbReference type="SAM" id="MobiDB-lite"/>
    </source>
</evidence>
<keyword evidence="2 6" id="KW-0812">Transmembrane</keyword>
<reference evidence="7 8" key="1">
    <citation type="submission" date="2021-04" db="EMBL/GenBank/DDBJ databases">
        <authorList>
            <person name="Huq M.A."/>
        </authorList>
    </citation>
    <scope>NUCLEOTIDE SEQUENCE [LARGE SCALE GENOMIC DNA]</scope>
    <source>
        <strain evidence="7 8">MAH-13</strain>
    </source>
</reference>
<evidence type="ECO:0000256" key="1">
    <source>
        <dbReference type="ARBA" id="ARBA00004141"/>
    </source>
</evidence>
<evidence type="ECO:0000256" key="2">
    <source>
        <dbReference type="ARBA" id="ARBA00022692"/>
    </source>
</evidence>
<sequence>MPTNLADFVYFRLVYDYLSKQINTFGMDLMASFMTWASALALLMVTLWIMIQGYRLITGRSHESLMAMVMNMTRIVIIVSAATTMSVFGSNLQRLFTTDLSTGVNELFTGSDDTAAETIDQNLAWTQLALGAIDAVQVAPGDMENAERKAHAMLIAGLGTASPPMAAGAMLLLYQATIALFVGMGPLFILCLIFDQTKDLFRKWLLYGIGTIFSMAALSFISSLVLQLTLRVAAALWTANLINKMTGLGAQGLSNQALQQGGIGLLMTVLIVSVPPLAAAFFQGTVGSFMHYSAFGGGPGNRPGPQGQPPGSYGGYGRSPAHQPVQGSPPNPYQHGGSGPHRGALPVSGAGTTAMSAPPREEAIPVRPHPRDRT</sequence>
<dbReference type="InterPro" id="IPR007688">
    <property type="entry name" value="Conjugal_tfr_TrbL/VirB6"/>
</dbReference>
<dbReference type="Pfam" id="PF04610">
    <property type="entry name" value="TrbL"/>
    <property type="match status" value="1"/>
</dbReference>
<dbReference type="Proteomes" id="UP000823790">
    <property type="component" value="Unassembled WGS sequence"/>
</dbReference>
<name>A0ABS4DRT2_9GAMM</name>
<evidence type="ECO:0000256" key="3">
    <source>
        <dbReference type="ARBA" id="ARBA00022989"/>
    </source>
</evidence>
<feature type="transmembrane region" description="Helical" evidence="6">
    <location>
        <begin position="172"/>
        <end position="193"/>
    </location>
</feature>
<comment type="subcellular location">
    <subcellularLocation>
        <location evidence="1">Membrane</location>
        <topology evidence="1">Multi-pass membrane protein</topology>
    </subcellularLocation>
</comment>
<evidence type="ECO:0000256" key="4">
    <source>
        <dbReference type="ARBA" id="ARBA00023136"/>
    </source>
</evidence>
<evidence type="ECO:0000256" key="6">
    <source>
        <dbReference type="SAM" id="Phobius"/>
    </source>
</evidence>